<name>A0AAV3P9P5_LITER</name>
<dbReference type="Pfam" id="PF07727">
    <property type="entry name" value="RVT_2"/>
    <property type="match status" value="1"/>
</dbReference>
<proteinExistence type="predicted"/>
<keyword evidence="3" id="KW-1185">Reference proteome</keyword>
<dbReference type="Proteomes" id="UP001454036">
    <property type="component" value="Unassembled WGS sequence"/>
</dbReference>
<gene>
    <name evidence="2" type="ORF">LIER_36436</name>
</gene>
<dbReference type="InterPro" id="IPR013103">
    <property type="entry name" value="RVT_2"/>
</dbReference>
<feature type="domain" description="Reverse transcriptase Ty1/copia-type" evidence="1">
    <location>
        <begin position="1"/>
        <end position="161"/>
    </location>
</feature>
<dbReference type="PANTHER" id="PTHR11439:SF440">
    <property type="entry name" value="INTEGRASE CATALYTIC DOMAIN-CONTAINING PROTEIN"/>
    <property type="match status" value="1"/>
</dbReference>
<dbReference type="AlphaFoldDB" id="A0AAV3P9P5"/>
<evidence type="ECO:0000259" key="1">
    <source>
        <dbReference type="Pfam" id="PF07727"/>
    </source>
</evidence>
<dbReference type="SUPFAM" id="SSF56672">
    <property type="entry name" value="DNA/RNA polymerases"/>
    <property type="match status" value="1"/>
</dbReference>
<dbReference type="PANTHER" id="PTHR11439">
    <property type="entry name" value="GAG-POL-RELATED RETROTRANSPOSON"/>
    <property type="match status" value="1"/>
</dbReference>
<evidence type="ECO:0000313" key="2">
    <source>
        <dbReference type="EMBL" id="GAA0147020.1"/>
    </source>
</evidence>
<comment type="caution">
    <text evidence="2">The sequence shown here is derived from an EMBL/GenBank/DDBJ whole genome shotgun (WGS) entry which is preliminary data.</text>
</comment>
<keyword evidence="2" id="KW-0812">Transmembrane</keyword>
<keyword evidence="2" id="KW-0675">Receptor</keyword>
<keyword evidence="2" id="KW-0472">Membrane</keyword>
<dbReference type="CDD" id="cd09272">
    <property type="entry name" value="RNase_HI_RT_Ty1"/>
    <property type="match status" value="1"/>
</dbReference>
<protein>
    <submittedName>
        <fullName evidence="2">Transmembrane signal receptor</fullName>
    </submittedName>
</protein>
<sequence>MDVKTTFLNGDLEEEIYMSQPKGFVIEGQENKVCKLKKSLYGLKQAPKQWYEKFNNTLVRDGYVVNNSDSCVYSKVLGSDCVIICLYIDDILILCTSIIMVNKTKEFLLSQFEMKDLGEADVILGVRVIRNSDRIFLSQSHYVEKVLKKFNSFGVVPARTPYDSRIDMTKNMGGSVSQIEYAKIIDSVMFLMNCTRPDIAYVVSRLSRYTHNPSSSHWTTLHRLLKYLKGTSDICLHFEKFPTVLEGYCDANWVSGNDEISSTSGYVFTLGGASISWKSAKKTCIARSTMEYEFIALELADQEADWLRNLLTDMPMWEKHGTPVFLHCDSDAVTTRLRWARLRLGPSSTCIIRVTNDG</sequence>
<reference evidence="2 3" key="1">
    <citation type="submission" date="2024-01" db="EMBL/GenBank/DDBJ databases">
        <title>The complete chloroplast genome sequence of Lithospermum erythrorhizon: insights into the phylogenetic relationship among Boraginaceae species and the maternal lineages of purple gromwells.</title>
        <authorList>
            <person name="Okada T."/>
            <person name="Watanabe K."/>
        </authorList>
    </citation>
    <scope>NUCLEOTIDE SEQUENCE [LARGE SCALE GENOMIC DNA]</scope>
</reference>
<accession>A0AAV3P9P5</accession>
<dbReference type="EMBL" id="BAABME010016684">
    <property type="protein sequence ID" value="GAA0147020.1"/>
    <property type="molecule type" value="Genomic_DNA"/>
</dbReference>
<organism evidence="2 3">
    <name type="scientific">Lithospermum erythrorhizon</name>
    <name type="common">Purple gromwell</name>
    <name type="synonym">Lithospermum officinale var. erythrorhizon</name>
    <dbReference type="NCBI Taxonomy" id="34254"/>
    <lineage>
        <taxon>Eukaryota</taxon>
        <taxon>Viridiplantae</taxon>
        <taxon>Streptophyta</taxon>
        <taxon>Embryophyta</taxon>
        <taxon>Tracheophyta</taxon>
        <taxon>Spermatophyta</taxon>
        <taxon>Magnoliopsida</taxon>
        <taxon>eudicotyledons</taxon>
        <taxon>Gunneridae</taxon>
        <taxon>Pentapetalae</taxon>
        <taxon>asterids</taxon>
        <taxon>lamiids</taxon>
        <taxon>Boraginales</taxon>
        <taxon>Boraginaceae</taxon>
        <taxon>Boraginoideae</taxon>
        <taxon>Lithospermeae</taxon>
        <taxon>Lithospermum</taxon>
    </lineage>
</organism>
<evidence type="ECO:0000313" key="3">
    <source>
        <dbReference type="Proteomes" id="UP001454036"/>
    </source>
</evidence>
<dbReference type="InterPro" id="IPR043502">
    <property type="entry name" value="DNA/RNA_pol_sf"/>
</dbReference>